<dbReference type="Proteomes" id="UP000717328">
    <property type="component" value="Unassembled WGS sequence"/>
</dbReference>
<protein>
    <recommendedName>
        <fullName evidence="4">NADP-dependent oxidoreductase domain-containing protein</fullName>
    </recommendedName>
</protein>
<reference evidence="5" key="2">
    <citation type="submission" date="2021-10" db="EMBL/GenBank/DDBJ databases">
        <title>Phylogenomics reveals ancestral predisposition of the termite-cultivated fungus Termitomyces towards a domesticated lifestyle.</title>
        <authorList>
            <person name="Auxier B."/>
            <person name="Grum-Grzhimaylo A."/>
            <person name="Cardenas M.E."/>
            <person name="Lodge J.D."/>
            <person name="Laessoe T."/>
            <person name="Pedersen O."/>
            <person name="Smith M.E."/>
            <person name="Kuyper T.W."/>
            <person name="Franco-Molano E.A."/>
            <person name="Baroni T.J."/>
            <person name="Aanen D.K."/>
        </authorList>
    </citation>
    <scope>NUCLEOTIDE SEQUENCE</scope>
    <source>
        <strain evidence="5">D49</strain>
    </source>
</reference>
<evidence type="ECO:0000259" key="4">
    <source>
        <dbReference type="Pfam" id="PF00248"/>
    </source>
</evidence>
<gene>
    <name evidence="5" type="ORF">H0H81_011450</name>
</gene>
<name>A0A9P7FR15_9AGAR</name>
<dbReference type="InterPro" id="IPR023210">
    <property type="entry name" value="NADP_OxRdtase_dom"/>
</dbReference>
<dbReference type="Gene3D" id="3.20.20.100">
    <property type="entry name" value="NADP-dependent oxidoreductase domain"/>
    <property type="match status" value="1"/>
</dbReference>
<evidence type="ECO:0000256" key="1">
    <source>
        <dbReference type="ARBA" id="ARBA00007905"/>
    </source>
</evidence>
<dbReference type="AlphaFoldDB" id="A0A9P7FR15"/>
<dbReference type="GO" id="GO:0016616">
    <property type="term" value="F:oxidoreductase activity, acting on the CH-OH group of donors, NAD or NADP as acceptor"/>
    <property type="evidence" value="ECO:0007669"/>
    <property type="project" value="UniProtKB-ARBA"/>
</dbReference>
<organism evidence="5 6">
    <name type="scientific">Sphagnurus paluster</name>
    <dbReference type="NCBI Taxonomy" id="117069"/>
    <lineage>
        <taxon>Eukaryota</taxon>
        <taxon>Fungi</taxon>
        <taxon>Dikarya</taxon>
        <taxon>Basidiomycota</taxon>
        <taxon>Agaricomycotina</taxon>
        <taxon>Agaricomycetes</taxon>
        <taxon>Agaricomycetidae</taxon>
        <taxon>Agaricales</taxon>
        <taxon>Tricholomatineae</taxon>
        <taxon>Lyophyllaceae</taxon>
        <taxon>Sphagnurus</taxon>
    </lineage>
</organism>
<evidence type="ECO:0000313" key="5">
    <source>
        <dbReference type="EMBL" id="KAG5635391.1"/>
    </source>
</evidence>
<dbReference type="PANTHER" id="PTHR43827:SF3">
    <property type="entry name" value="NADP-DEPENDENT OXIDOREDUCTASE DOMAIN-CONTAINING PROTEIN"/>
    <property type="match status" value="1"/>
</dbReference>
<dbReference type="SUPFAM" id="SSF51430">
    <property type="entry name" value="NAD(P)-linked oxidoreductase"/>
    <property type="match status" value="1"/>
</dbReference>
<sequence>MIIELGHLRRLGIVTSALHKVIVCIFSAPLAVIGDKNVHLPDTERAVGEAIKESGIPRDQIFLTTKLRYISGFYRDDKTLQLSLLISWLHQHIVVQSFEESLRALDVEYINLTEGSTSLPRNPDGTIKVREYINFNETWVELEKHLETGKVRATIGVSNFSIKTLEEPLTTARITPAVNQVELHPYVLQAYTPSGWDSARNDPLIIELAKKHNATPNQVTLAWHLARQTVIVVKSDKIERQRENIT</sequence>
<dbReference type="InterPro" id="IPR036812">
    <property type="entry name" value="NAD(P)_OxRdtase_dom_sf"/>
</dbReference>
<evidence type="ECO:0000313" key="6">
    <source>
        <dbReference type="Proteomes" id="UP000717328"/>
    </source>
</evidence>
<dbReference type="Pfam" id="PF00248">
    <property type="entry name" value="Aldo_ket_red"/>
    <property type="match status" value="1"/>
</dbReference>
<evidence type="ECO:0000256" key="2">
    <source>
        <dbReference type="ARBA" id="ARBA00022857"/>
    </source>
</evidence>
<dbReference type="OrthoDB" id="416253at2759"/>
<proteinExistence type="inferred from homology"/>
<feature type="domain" description="NADP-dependent oxidoreductase" evidence="4">
    <location>
        <begin position="44"/>
        <end position="186"/>
    </location>
</feature>
<keyword evidence="6" id="KW-1185">Reference proteome</keyword>
<keyword evidence="3" id="KW-0560">Oxidoreductase</keyword>
<dbReference type="InterPro" id="IPR020471">
    <property type="entry name" value="AKR"/>
</dbReference>
<keyword evidence="2" id="KW-0521">NADP</keyword>
<feature type="non-terminal residue" evidence="5">
    <location>
        <position position="246"/>
    </location>
</feature>
<comment type="caution">
    <text evidence="5">The sequence shown here is derived from an EMBL/GenBank/DDBJ whole genome shotgun (WGS) entry which is preliminary data.</text>
</comment>
<reference evidence="5" key="1">
    <citation type="submission" date="2021-02" db="EMBL/GenBank/DDBJ databases">
        <authorList>
            <person name="Nieuwenhuis M."/>
            <person name="Van De Peppel L.J.J."/>
        </authorList>
    </citation>
    <scope>NUCLEOTIDE SEQUENCE</scope>
    <source>
        <strain evidence="5">D49</strain>
    </source>
</reference>
<accession>A0A9P7FR15</accession>
<dbReference type="EMBL" id="JABCKI010006104">
    <property type="protein sequence ID" value="KAG5635391.1"/>
    <property type="molecule type" value="Genomic_DNA"/>
</dbReference>
<comment type="similarity">
    <text evidence="1">Belongs to the aldo/keto reductase family.</text>
</comment>
<dbReference type="CDD" id="cd19071">
    <property type="entry name" value="AKR_AKR1-5-like"/>
    <property type="match status" value="1"/>
</dbReference>
<dbReference type="PANTHER" id="PTHR43827">
    <property type="entry name" value="2,5-DIKETO-D-GLUCONIC ACID REDUCTASE"/>
    <property type="match status" value="1"/>
</dbReference>
<evidence type="ECO:0000256" key="3">
    <source>
        <dbReference type="ARBA" id="ARBA00023002"/>
    </source>
</evidence>